<evidence type="ECO:0000313" key="2">
    <source>
        <dbReference type="EMBL" id="MEK7951961.1"/>
    </source>
</evidence>
<keyword evidence="1" id="KW-0812">Transmembrane</keyword>
<accession>A0ABU9AXY5</accession>
<keyword evidence="1" id="KW-0472">Membrane</keyword>
<sequence>MDDPREEPLYEMILGKVLWGEPREEVFHRLNVNGLTGERAEAIYAAAWEERLVVIRRECARKAGTGLLLTVGAVVIFCVFWFGLGVILNVVLYLCAAMFFMGAWKAIDGFAGMLMAGRKEGSVADDA</sequence>
<keyword evidence="1" id="KW-1133">Transmembrane helix</keyword>
<reference evidence="2 3" key="1">
    <citation type="submission" date="2024-04" db="EMBL/GenBank/DDBJ databases">
        <title>Luteolibacter sp. isolated from soil.</title>
        <authorList>
            <person name="An J."/>
        </authorList>
    </citation>
    <scope>NUCLEOTIDE SEQUENCE [LARGE SCALE GENOMIC DNA]</scope>
    <source>
        <strain evidence="2 3">Y139</strain>
    </source>
</reference>
<keyword evidence="3" id="KW-1185">Reference proteome</keyword>
<organism evidence="2 3">
    <name type="scientific">Luteolibacter soli</name>
    <dbReference type="NCBI Taxonomy" id="3135280"/>
    <lineage>
        <taxon>Bacteria</taxon>
        <taxon>Pseudomonadati</taxon>
        <taxon>Verrucomicrobiota</taxon>
        <taxon>Verrucomicrobiia</taxon>
        <taxon>Verrucomicrobiales</taxon>
        <taxon>Verrucomicrobiaceae</taxon>
        <taxon>Luteolibacter</taxon>
    </lineage>
</organism>
<evidence type="ECO:0000313" key="3">
    <source>
        <dbReference type="Proteomes" id="UP001371305"/>
    </source>
</evidence>
<gene>
    <name evidence="2" type="ORF">WKV53_15705</name>
</gene>
<feature type="transmembrane region" description="Helical" evidence="1">
    <location>
        <begin position="66"/>
        <end position="84"/>
    </location>
</feature>
<name>A0ABU9AXY5_9BACT</name>
<feature type="transmembrane region" description="Helical" evidence="1">
    <location>
        <begin position="90"/>
        <end position="107"/>
    </location>
</feature>
<evidence type="ECO:0000256" key="1">
    <source>
        <dbReference type="SAM" id="Phobius"/>
    </source>
</evidence>
<dbReference type="Proteomes" id="UP001371305">
    <property type="component" value="Unassembled WGS sequence"/>
</dbReference>
<proteinExistence type="predicted"/>
<evidence type="ECO:0008006" key="4">
    <source>
        <dbReference type="Google" id="ProtNLM"/>
    </source>
</evidence>
<dbReference type="EMBL" id="JBBUKT010000006">
    <property type="protein sequence ID" value="MEK7951961.1"/>
    <property type="molecule type" value="Genomic_DNA"/>
</dbReference>
<dbReference type="RefSeq" id="WP_341405720.1">
    <property type="nucleotide sequence ID" value="NZ_JBBUKT010000006.1"/>
</dbReference>
<protein>
    <recommendedName>
        <fullName evidence="4">DUF2335 domain-containing protein</fullName>
    </recommendedName>
</protein>
<comment type="caution">
    <text evidence="2">The sequence shown here is derived from an EMBL/GenBank/DDBJ whole genome shotgun (WGS) entry which is preliminary data.</text>
</comment>